<evidence type="ECO:0000313" key="2">
    <source>
        <dbReference type="EMBL" id="OAA81552.1"/>
    </source>
</evidence>
<keyword evidence="3" id="KW-1185">Reference proteome</keyword>
<dbReference type="PANTHER" id="PTHR47534">
    <property type="entry name" value="YALI0E05731P"/>
    <property type="match status" value="1"/>
</dbReference>
<dbReference type="SUPFAM" id="SSF51735">
    <property type="entry name" value="NAD(P)-binding Rossmann-fold domains"/>
    <property type="match status" value="1"/>
</dbReference>
<dbReference type="InterPro" id="IPR036291">
    <property type="entry name" value="NAD(P)-bd_dom_sf"/>
</dbReference>
<dbReference type="PANTHER" id="PTHR47534:SF3">
    <property type="entry name" value="ALCOHOL DEHYDROGENASE-LIKE C-TERMINAL DOMAIN-CONTAINING PROTEIN"/>
    <property type="match status" value="1"/>
</dbReference>
<name>A0A162KF08_CORDF</name>
<accession>A0A162KF08</accession>
<dbReference type="STRING" id="1081108.A0A162KF08"/>
<gene>
    <name evidence="2" type="ORF">LEL_01097</name>
</gene>
<organism evidence="2 3">
    <name type="scientific">Akanthomyces lecanii RCEF 1005</name>
    <dbReference type="NCBI Taxonomy" id="1081108"/>
    <lineage>
        <taxon>Eukaryota</taxon>
        <taxon>Fungi</taxon>
        <taxon>Dikarya</taxon>
        <taxon>Ascomycota</taxon>
        <taxon>Pezizomycotina</taxon>
        <taxon>Sordariomycetes</taxon>
        <taxon>Hypocreomycetidae</taxon>
        <taxon>Hypocreales</taxon>
        <taxon>Cordycipitaceae</taxon>
        <taxon>Akanthomyces</taxon>
        <taxon>Cordyceps confragosa</taxon>
    </lineage>
</organism>
<dbReference type="Gene3D" id="3.40.50.720">
    <property type="entry name" value="NAD(P)-binding Rossmann-like Domain"/>
    <property type="match status" value="1"/>
</dbReference>
<proteinExistence type="predicted"/>
<dbReference type="AlphaFoldDB" id="A0A162KF08"/>
<dbReference type="OrthoDB" id="2898509at2759"/>
<dbReference type="GO" id="GO:0016491">
    <property type="term" value="F:oxidoreductase activity"/>
    <property type="evidence" value="ECO:0007669"/>
    <property type="project" value="UniProtKB-KW"/>
</dbReference>
<comment type="caution">
    <text evidence="2">The sequence shown here is derived from an EMBL/GenBank/DDBJ whole genome shotgun (WGS) entry which is preliminary data.</text>
</comment>
<dbReference type="Proteomes" id="UP000076881">
    <property type="component" value="Unassembled WGS sequence"/>
</dbReference>
<protein>
    <submittedName>
        <fullName evidence="2">NAD(P)-binding domain protein</fullName>
    </submittedName>
</protein>
<dbReference type="Pfam" id="PF00106">
    <property type="entry name" value="adh_short"/>
    <property type="match status" value="1"/>
</dbReference>
<dbReference type="InterPro" id="IPR052228">
    <property type="entry name" value="Sec_Metab_Biosynth_Oxidored"/>
</dbReference>
<evidence type="ECO:0000256" key="1">
    <source>
        <dbReference type="ARBA" id="ARBA00023002"/>
    </source>
</evidence>
<reference evidence="2 3" key="1">
    <citation type="journal article" date="2016" name="Genome Biol. Evol.">
        <title>Divergent and convergent evolution of fungal pathogenicity.</title>
        <authorList>
            <person name="Shang Y."/>
            <person name="Xiao G."/>
            <person name="Zheng P."/>
            <person name="Cen K."/>
            <person name="Zhan S."/>
            <person name="Wang C."/>
        </authorList>
    </citation>
    <scope>NUCLEOTIDE SEQUENCE [LARGE SCALE GENOMIC DNA]</scope>
    <source>
        <strain evidence="2 3">RCEF 1005</strain>
    </source>
</reference>
<sequence>MVTLSVAQTSNASIATTLPSGMVAVFVGGTSGIGGHALKSFAEHARSPLIYLVGRSQEAADIIISDCTKLNPDGRYIFIQSDVSLLNNVVQVCERILSETKTINLLFQSQGGLQIDKTTEGLCKAYVLPVTSRILFSLRLLPALQRATGLKRVVSVFAAGYEGPFDESDWAEYGSKHPIGARGHMASMITMAQNTLAKRAPDVSFIHNYPGAVKTNFGKDAKGFMVAVRTALVLLGPLFLKYRSVEESSVVQLYGATSAAFPPANGGAGAGVPLSEGTVVSVGADGRPGSGSYNLNAMCERASDAVERRLAEAKESGAEDRLWAHIVGEIKEITGQDY</sequence>
<dbReference type="EMBL" id="AZHF01000001">
    <property type="protein sequence ID" value="OAA81552.1"/>
    <property type="molecule type" value="Genomic_DNA"/>
</dbReference>
<dbReference type="InterPro" id="IPR002347">
    <property type="entry name" value="SDR_fam"/>
</dbReference>
<evidence type="ECO:0000313" key="3">
    <source>
        <dbReference type="Proteomes" id="UP000076881"/>
    </source>
</evidence>
<keyword evidence="1" id="KW-0560">Oxidoreductase</keyword>